<dbReference type="Pfam" id="PF22936">
    <property type="entry name" value="Pol_BBD"/>
    <property type="match status" value="1"/>
</dbReference>
<sequence>MSRIPTPTIAEVLYEIEGFDTRLQSYDAANVSPQVVFHAENAAAHQVFYTDNNNSRGRGSYGNRSGSNRGRGGFTSRGRGFHQQTVNTSQTSQSNSSNTRPTCQIYGRVGHTALKCWNRFDNNYQSDDLPQALAALHVSDSSGREWHPDSAATAHVTSSTTALQSTAPYNGLDSIMVVDDNCLPITHVGSGNLYVLTGSLPLNDILVCPSIKKPLLSVSKLCEDYPCGVFFDAYKVYIMDLQAMKSDGGGEFTSLKFKQHLAQCGNKHQLSCPYTPQQNGLAERKHRHLIELSLSMMFHSSVPLQLWVESFYTANSLSNLLPSAPLNFQTPYEVLFQQKPVYTSLRVFVNACYPFLRPYTAHKFEPRSVQCVFLGYHAAYKGYRCLYPPTGRVYISRHANFDENKFPYQDQYKHLLPENSTPLLKAWQAATPADLAQELEEENQSEQNYAGIQEPEQLVNTHPMATREKEGIRKPNPRYALITSPYRPTEPKTVVATLKDPRWTNAMEDEMEVQNENKTWHLVPPTPTMNILCCKWVFRIKLNADGSLDKFKARLVAKSFHQEEGVDFLETFSPVVRTTTVRIVFGVATAKEWPITQLDVKSAFLHGVYMNTYGAASCKVDPFLFVYHHNDKTLVLLLYVDDIILIGSDTSLLKHLVESFSQQFAMKDLGSLHYFLGVQVQTTLEGLFLSQTKYTEDILYQAEMSSCNPMATPLPLQLPASNSDDELFLEPSYFPNLAAFGLRINKISFPPVLAYSDSDWAGCKDTRRSTTGFCTFLNSNLMSWSAKRQQTVSRSSTEAEYRAMAETAAELTWIASLLKDLHVSQAGPAIIHCDNLFAVHLTTNHAFHARSKYFETDWHYIRERVALGFIETRHVLAAMQIADIFSKSLLNAQFANLRDKLGVGLLPIASLKGSKSNTTLF</sequence>
<feature type="region of interest" description="Disordered" evidence="1">
    <location>
        <begin position="48"/>
        <end position="103"/>
    </location>
</feature>
<dbReference type="PANTHER" id="PTHR11439">
    <property type="entry name" value="GAG-POL-RELATED RETROTRANSPOSON"/>
    <property type="match status" value="1"/>
</dbReference>
<feature type="compositionally biased region" description="Low complexity" evidence="1">
    <location>
        <begin position="52"/>
        <end position="68"/>
    </location>
</feature>
<reference evidence="3 4" key="1">
    <citation type="submission" date="2020-12" db="EMBL/GenBank/DDBJ databases">
        <title>Concerted genomic and epigenomic changes stabilize Arabidopsis allopolyploids.</title>
        <authorList>
            <person name="Chen Z."/>
        </authorList>
    </citation>
    <scope>NUCLEOTIDE SEQUENCE [LARGE SCALE GENOMIC DNA]</scope>
    <source>
        <strain evidence="3">Allo738</strain>
        <tissue evidence="3">Leaf</tissue>
    </source>
</reference>
<evidence type="ECO:0000256" key="1">
    <source>
        <dbReference type="SAM" id="MobiDB-lite"/>
    </source>
</evidence>
<gene>
    <name evidence="3" type="ORF">ISN45_Aa06g030900</name>
</gene>
<dbReference type="Proteomes" id="UP000694240">
    <property type="component" value="Chromosome 11"/>
</dbReference>
<proteinExistence type="predicted"/>
<evidence type="ECO:0000313" key="4">
    <source>
        <dbReference type="Proteomes" id="UP000694240"/>
    </source>
</evidence>
<comment type="caution">
    <text evidence="3">The sequence shown here is derived from an EMBL/GenBank/DDBJ whole genome shotgun (WGS) entry which is preliminary data.</text>
</comment>
<dbReference type="Pfam" id="PF07727">
    <property type="entry name" value="RVT_2"/>
    <property type="match status" value="2"/>
</dbReference>
<accession>A0A8T1Z3N5</accession>
<name>A0A8T1Z3N5_9BRAS</name>
<feature type="compositionally biased region" description="Low complexity" evidence="1">
    <location>
        <begin position="76"/>
        <end position="99"/>
    </location>
</feature>
<dbReference type="GO" id="GO:0015074">
    <property type="term" value="P:DNA integration"/>
    <property type="evidence" value="ECO:0007669"/>
    <property type="project" value="InterPro"/>
</dbReference>
<dbReference type="CDD" id="cd09272">
    <property type="entry name" value="RNase_HI_RT_Ty1"/>
    <property type="match status" value="1"/>
</dbReference>
<feature type="domain" description="Integrase catalytic" evidence="2">
    <location>
        <begin position="242"/>
        <end position="339"/>
    </location>
</feature>
<dbReference type="InterPro" id="IPR001584">
    <property type="entry name" value="Integrase_cat-core"/>
</dbReference>
<keyword evidence="4" id="KW-1185">Reference proteome</keyword>
<organism evidence="3 4">
    <name type="scientific">Arabidopsis thaliana x Arabidopsis arenosa</name>
    <dbReference type="NCBI Taxonomy" id="1240361"/>
    <lineage>
        <taxon>Eukaryota</taxon>
        <taxon>Viridiplantae</taxon>
        <taxon>Streptophyta</taxon>
        <taxon>Embryophyta</taxon>
        <taxon>Tracheophyta</taxon>
        <taxon>Spermatophyta</taxon>
        <taxon>Magnoliopsida</taxon>
        <taxon>eudicotyledons</taxon>
        <taxon>Gunneridae</taxon>
        <taxon>Pentapetalae</taxon>
        <taxon>rosids</taxon>
        <taxon>malvids</taxon>
        <taxon>Brassicales</taxon>
        <taxon>Brassicaceae</taxon>
        <taxon>Camelineae</taxon>
        <taxon>Arabidopsis</taxon>
    </lineage>
</organism>
<dbReference type="PANTHER" id="PTHR11439:SF524">
    <property type="entry name" value="RNA-DIRECTED DNA POLYMERASE, PROTEIN KINASE RLK-PELLE-DLSV FAMILY"/>
    <property type="match status" value="1"/>
</dbReference>
<dbReference type="InterPro" id="IPR057670">
    <property type="entry name" value="SH3_retrovirus"/>
</dbReference>
<dbReference type="InterPro" id="IPR013103">
    <property type="entry name" value="RVT_2"/>
</dbReference>
<dbReference type="EMBL" id="JAEFBK010000011">
    <property type="protein sequence ID" value="KAG7552489.1"/>
    <property type="molecule type" value="Genomic_DNA"/>
</dbReference>
<dbReference type="Pfam" id="PF25597">
    <property type="entry name" value="SH3_retrovirus"/>
    <property type="match status" value="1"/>
</dbReference>
<dbReference type="AlphaFoldDB" id="A0A8T1Z3N5"/>
<evidence type="ECO:0000259" key="2">
    <source>
        <dbReference type="PROSITE" id="PS50994"/>
    </source>
</evidence>
<dbReference type="PROSITE" id="PS50994">
    <property type="entry name" value="INTEGRASE"/>
    <property type="match status" value="1"/>
</dbReference>
<protein>
    <submittedName>
        <fullName evidence="3">Ribonuclease H-like superfamily</fullName>
    </submittedName>
</protein>
<dbReference type="InterPro" id="IPR054722">
    <property type="entry name" value="PolX-like_BBD"/>
</dbReference>
<evidence type="ECO:0000313" key="3">
    <source>
        <dbReference type="EMBL" id="KAG7552489.1"/>
    </source>
</evidence>